<dbReference type="Proteomes" id="UP001175271">
    <property type="component" value="Unassembled WGS sequence"/>
</dbReference>
<feature type="region of interest" description="Disordered" evidence="1">
    <location>
        <begin position="81"/>
        <end position="126"/>
    </location>
</feature>
<feature type="region of interest" description="Disordered" evidence="1">
    <location>
        <begin position="29"/>
        <end position="51"/>
    </location>
</feature>
<proteinExistence type="predicted"/>
<keyword evidence="3" id="KW-1185">Reference proteome</keyword>
<accession>A0AA39M8Q6</accession>
<comment type="caution">
    <text evidence="2">The sequence shown here is derived from an EMBL/GenBank/DDBJ whole genome shotgun (WGS) entry which is preliminary data.</text>
</comment>
<name>A0AA39M8Q6_9BILA</name>
<protein>
    <submittedName>
        <fullName evidence="2">Uncharacterized protein</fullName>
    </submittedName>
</protein>
<dbReference type="EMBL" id="JAUCMV010000001">
    <property type="protein sequence ID" value="KAK0424685.1"/>
    <property type="molecule type" value="Genomic_DNA"/>
</dbReference>
<dbReference type="AlphaFoldDB" id="A0AA39M8Q6"/>
<organism evidence="2 3">
    <name type="scientific">Steinernema hermaphroditum</name>
    <dbReference type="NCBI Taxonomy" id="289476"/>
    <lineage>
        <taxon>Eukaryota</taxon>
        <taxon>Metazoa</taxon>
        <taxon>Ecdysozoa</taxon>
        <taxon>Nematoda</taxon>
        <taxon>Chromadorea</taxon>
        <taxon>Rhabditida</taxon>
        <taxon>Tylenchina</taxon>
        <taxon>Panagrolaimomorpha</taxon>
        <taxon>Strongyloidoidea</taxon>
        <taxon>Steinernematidae</taxon>
        <taxon>Steinernema</taxon>
    </lineage>
</organism>
<feature type="compositionally biased region" description="Basic and acidic residues" evidence="1">
    <location>
        <begin position="110"/>
        <end position="121"/>
    </location>
</feature>
<reference evidence="2" key="1">
    <citation type="submission" date="2023-06" db="EMBL/GenBank/DDBJ databases">
        <title>Genomic analysis of the entomopathogenic nematode Steinernema hermaphroditum.</title>
        <authorList>
            <person name="Schwarz E.M."/>
            <person name="Heppert J.K."/>
            <person name="Baniya A."/>
            <person name="Schwartz H.T."/>
            <person name="Tan C.-H."/>
            <person name="Antoshechkin I."/>
            <person name="Sternberg P.W."/>
            <person name="Goodrich-Blair H."/>
            <person name="Dillman A.R."/>
        </authorList>
    </citation>
    <scope>NUCLEOTIDE SEQUENCE</scope>
    <source>
        <strain evidence="2">PS9179</strain>
        <tissue evidence="2">Whole animal</tissue>
    </source>
</reference>
<gene>
    <name evidence="2" type="ORF">QR680_008791</name>
</gene>
<evidence type="ECO:0000256" key="1">
    <source>
        <dbReference type="SAM" id="MobiDB-lite"/>
    </source>
</evidence>
<sequence length="147" mass="16572">MLSRKECTHLSSGAFPTAFRVTWRPNFPVPTRTARTSSAGPRGVQVPLERHPSTSASDRVIVIMFYGLLLRDCIATPKFPPRRPKYNPIPLTQRGGSLRAESLKQSVPENDDRPAGHDAFHVRTPAEQPLRVLQKTHGEPQFRLRVR</sequence>
<evidence type="ECO:0000313" key="2">
    <source>
        <dbReference type="EMBL" id="KAK0424685.1"/>
    </source>
</evidence>
<evidence type="ECO:0000313" key="3">
    <source>
        <dbReference type="Proteomes" id="UP001175271"/>
    </source>
</evidence>